<dbReference type="AlphaFoldDB" id="A0A392S8W3"/>
<dbReference type="EMBL" id="LXQA010336023">
    <property type="protein sequence ID" value="MCI44847.1"/>
    <property type="molecule type" value="Genomic_DNA"/>
</dbReference>
<organism evidence="1 2">
    <name type="scientific">Trifolium medium</name>
    <dbReference type="NCBI Taxonomy" id="97028"/>
    <lineage>
        <taxon>Eukaryota</taxon>
        <taxon>Viridiplantae</taxon>
        <taxon>Streptophyta</taxon>
        <taxon>Embryophyta</taxon>
        <taxon>Tracheophyta</taxon>
        <taxon>Spermatophyta</taxon>
        <taxon>Magnoliopsida</taxon>
        <taxon>eudicotyledons</taxon>
        <taxon>Gunneridae</taxon>
        <taxon>Pentapetalae</taxon>
        <taxon>rosids</taxon>
        <taxon>fabids</taxon>
        <taxon>Fabales</taxon>
        <taxon>Fabaceae</taxon>
        <taxon>Papilionoideae</taxon>
        <taxon>50 kb inversion clade</taxon>
        <taxon>NPAAA clade</taxon>
        <taxon>Hologalegina</taxon>
        <taxon>IRL clade</taxon>
        <taxon>Trifolieae</taxon>
        <taxon>Trifolium</taxon>
    </lineage>
</organism>
<evidence type="ECO:0000313" key="2">
    <source>
        <dbReference type="Proteomes" id="UP000265520"/>
    </source>
</evidence>
<feature type="non-terminal residue" evidence="1">
    <location>
        <position position="29"/>
    </location>
</feature>
<keyword evidence="2" id="KW-1185">Reference proteome</keyword>
<reference evidence="1 2" key="1">
    <citation type="journal article" date="2018" name="Front. Plant Sci.">
        <title>Red Clover (Trifolium pratense) and Zigzag Clover (T. medium) - A Picture of Genomic Similarities and Differences.</title>
        <authorList>
            <person name="Dluhosova J."/>
            <person name="Istvanek J."/>
            <person name="Nedelnik J."/>
            <person name="Repkova J."/>
        </authorList>
    </citation>
    <scope>NUCLEOTIDE SEQUENCE [LARGE SCALE GENOMIC DNA]</scope>
    <source>
        <strain evidence="2">cv. 10/8</strain>
        <tissue evidence="1">Leaf</tissue>
    </source>
</reference>
<evidence type="ECO:0000313" key="1">
    <source>
        <dbReference type="EMBL" id="MCI44847.1"/>
    </source>
</evidence>
<protein>
    <submittedName>
        <fullName evidence="1">Uncharacterized protein</fullName>
    </submittedName>
</protein>
<dbReference type="Proteomes" id="UP000265520">
    <property type="component" value="Unassembled WGS sequence"/>
</dbReference>
<accession>A0A392S8W3</accession>
<sequence length="29" mass="3019">MKNGRKGTTAAAVAVAVAAARVMKKMERT</sequence>
<proteinExistence type="predicted"/>
<name>A0A392S8W3_9FABA</name>
<comment type="caution">
    <text evidence="1">The sequence shown here is derived from an EMBL/GenBank/DDBJ whole genome shotgun (WGS) entry which is preliminary data.</text>
</comment>